<reference evidence="2" key="1">
    <citation type="journal article" date="2022" name="Mol. Ecol. Resour.">
        <title>The genomes of chicory, endive, great burdock and yacon provide insights into Asteraceae palaeo-polyploidization history and plant inulin production.</title>
        <authorList>
            <person name="Fan W."/>
            <person name="Wang S."/>
            <person name="Wang H."/>
            <person name="Wang A."/>
            <person name="Jiang F."/>
            <person name="Liu H."/>
            <person name="Zhao H."/>
            <person name="Xu D."/>
            <person name="Zhang Y."/>
        </authorList>
    </citation>
    <scope>NUCLEOTIDE SEQUENCE [LARGE SCALE GENOMIC DNA]</scope>
    <source>
        <strain evidence="2">cv. Punajuju</strain>
    </source>
</reference>
<name>A0ACB9F0Z6_CICIN</name>
<dbReference type="EMBL" id="CM042011">
    <property type="protein sequence ID" value="KAI3764563.1"/>
    <property type="molecule type" value="Genomic_DNA"/>
</dbReference>
<proteinExistence type="predicted"/>
<gene>
    <name evidence="1" type="ORF">L2E82_14574</name>
</gene>
<evidence type="ECO:0000313" key="1">
    <source>
        <dbReference type="EMBL" id="KAI3764563.1"/>
    </source>
</evidence>
<dbReference type="Proteomes" id="UP001055811">
    <property type="component" value="Linkage Group LG03"/>
</dbReference>
<protein>
    <submittedName>
        <fullName evidence="1">Uncharacterized protein</fullName>
    </submittedName>
</protein>
<keyword evidence="2" id="KW-1185">Reference proteome</keyword>
<reference evidence="1 2" key="2">
    <citation type="journal article" date="2022" name="Mol. Ecol. Resour.">
        <title>The genomes of chicory, endive, great burdock and yacon provide insights into Asteraceae paleo-polyploidization history and plant inulin production.</title>
        <authorList>
            <person name="Fan W."/>
            <person name="Wang S."/>
            <person name="Wang H."/>
            <person name="Wang A."/>
            <person name="Jiang F."/>
            <person name="Liu H."/>
            <person name="Zhao H."/>
            <person name="Xu D."/>
            <person name="Zhang Y."/>
        </authorList>
    </citation>
    <scope>NUCLEOTIDE SEQUENCE [LARGE SCALE GENOMIC DNA]</scope>
    <source>
        <strain evidence="2">cv. Punajuju</strain>
        <tissue evidence="1">Leaves</tissue>
    </source>
</reference>
<accession>A0ACB9F0Z6</accession>
<evidence type="ECO:0000313" key="2">
    <source>
        <dbReference type="Proteomes" id="UP001055811"/>
    </source>
</evidence>
<sequence>MHLGEDGGDKRSDREVEVVMLNGEEENKSGFIQEFDQKVCLEDYNLNFSLQAGSLCGVAGAGNGRWQ</sequence>
<comment type="caution">
    <text evidence="1">The sequence shown here is derived from an EMBL/GenBank/DDBJ whole genome shotgun (WGS) entry which is preliminary data.</text>
</comment>
<organism evidence="1 2">
    <name type="scientific">Cichorium intybus</name>
    <name type="common">Chicory</name>
    <dbReference type="NCBI Taxonomy" id="13427"/>
    <lineage>
        <taxon>Eukaryota</taxon>
        <taxon>Viridiplantae</taxon>
        <taxon>Streptophyta</taxon>
        <taxon>Embryophyta</taxon>
        <taxon>Tracheophyta</taxon>
        <taxon>Spermatophyta</taxon>
        <taxon>Magnoliopsida</taxon>
        <taxon>eudicotyledons</taxon>
        <taxon>Gunneridae</taxon>
        <taxon>Pentapetalae</taxon>
        <taxon>asterids</taxon>
        <taxon>campanulids</taxon>
        <taxon>Asterales</taxon>
        <taxon>Asteraceae</taxon>
        <taxon>Cichorioideae</taxon>
        <taxon>Cichorieae</taxon>
        <taxon>Cichoriinae</taxon>
        <taxon>Cichorium</taxon>
    </lineage>
</organism>